<proteinExistence type="predicted"/>
<dbReference type="OMA" id="ECFSEDM"/>
<keyword evidence="2" id="KW-0227">DNA damage</keyword>
<dbReference type="GO" id="GO:0000724">
    <property type="term" value="P:double-strand break repair via homologous recombination"/>
    <property type="evidence" value="ECO:0007669"/>
    <property type="project" value="InterPro"/>
</dbReference>
<evidence type="ECO:0000256" key="3">
    <source>
        <dbReference type="ARBA" id="ARBA00023204"/>
    </source>
</evidence>
<feature type="compositionally biased region" description="Polar residues" evidence="4">
    <location>
        <begin position="10"/>
        <end position="21"/>
    </location>
</feature>
<keyword evidence="3" id="KW-0234">DNA repair</keyword>
<dbReference type="PROSITE" id="PS50138">
    <property type="entry name" value="BRCA2_REPEAT"/>
    <property type="match status" value="5"/>
</dbReference>
<evidence type="ECO:0000313" key="5">
    <source>
        <dbReference type="EMBL" id="SPP73349.1"/>
    </source>
</evidence>
<dbReference type="EMBL" id="OUUW01000001">
    <property type="protein sequence ID" value="SPP73349.1"/>
    <property type="molecule type" value="Genomic_DNA"/>
</dbReference>
<keyword evidence="6" id="KW-1185">Reference proteome</keyword>
<feature type="compositionally biased region" description="Polar residues" evidence="4">
    <location>
        <begin position="1005"/>
        <end position="1025"/>
    </location>
</feature>
<sequence length="1139" mass="126693">METERIVASPSASDSNPSVHSQRLRRRDKRRRDNDNSSTDHISIVAEVANIYKADLQDSLLALQMPQKHRFLEQSSDFISVHDLLLSQADNSTQEEQEEAAPVPISELILRDFCSSPTYEEEEDEPMNDSPPWFRFRKKRIKTYSRKPPTRKEPPVATHEDEEDRMSCSSGLSVQEDHTAAPHVPPTTALSELDANSSQKICENLLNLSEYFTLSNTSPKPTKATAGIHKAIAANTSIDLPIKQEASLQKKNVDSDSSVECTTVECESRELGDEPSDVCDNKRPQGNETNTLFGESGRIRKTCPTNDDSEIDSKVCEDWSEGDSFLVTYNTETMPLDDDEPEKIDTSDEMPRKSLETNDPSTQFILEDIPMSEWQTTMDIPDVSNSKTEASPDQTVKLEETVKIEAEFLMGIPDWEPVDIPDGISLRTASNKPIEVSEEMQMKAAQLLADVHAGEWKPMDIGEVAGFRTASNKPIKVSEENEMKAARLLADVQAADQMSKIEISDTQFLQDIHLSQWPAMDVPEAVEFRTASNKCIEISEEMRLKAAKLIAEVEAGEVSKPETTSNHRNPKEIVVSECREKPGSEVFGFRTASNKRIEVSEEMKAKAAKLIADVEATNINEWNPVDNPETVEIRPASNKYIQVSEEMRLKAAKLIAEVEAEYVSQPKPSRSQTRKENNINAWQDMDTSEVFGFRTASNKPIEISEEMQARAAQLLAEVQAAADFTELNPIENIETVGFRTASNKCIQISEEMRMKAAKLIAEVEAEDVSKPKPSSSGNHQEMCIKACQEMDASEFVGFRTASNKPIEVSEDMQAKAAKLLADLQAPSDAQFLQEIDLAEWEAMDISEVSVSERQPTDIPETFGFKTASNKPIEVSEEMKAKAAKLIAAVYAEPTNEPNQKSHQAAPSSDAQEAVDEAAIGAAHTFNCDPKCQLELSDYHSGDDFKGFQLDDCQPLDLLDLYIFPRLSQQKAEQKADSKSVTPKQRRETFDGIPSSKRRRRHADTQKLSTTPQKHGRQLSKTTSCHSALESPIKSQSIPDSLSQLAARSPLDRITKTSVIARRNLLSLSRRRKRVSTGGDDCPAQPTDTVTPVKPRFGPMSASTSTPLANRNINIVEEDVSPICMPPQKAPRIGLSRSRY</sequence>
<feature type="region of interest" description="Disordered" evidence="4">
    <location>
        <begin position="144"/>
        <end position="186"/>
    </location>
</feature>
<gene>
    <name evidence="5" type="ORF">DGUA_6G000813</name>
</gene>
<accession>A0A3B0JIU0</accession>
<dbReference type="GO" id="GO:0006355">
    <property type="term" value="P:regulation of DNA-templated transcription"/>
    <property type="evidence" value="ECO:0007669"/>
    <property type="project" value="TreeGrafter"/>
</dbReference>
<dbReference type="STRING" id="7266.A0A3B0JIU0"/>
<feature type="region of interest" description="Disordered" evidence="4">
    <location>
        <begin position="971"/>
        <end position="1040"/>
    </location>
</feature>
<dbReference type="PANTHER" id="PTHR11289">
    <property type="entry name" value="BREAST CANCER TYPE 2 SUSCEPTIBILITY PROTEIN BRCA2"/>
    <property type="match status" value="1"/>
</dbReference>
<feature type="compositionally biased region" description="Polar residues" evidence="4">
    <location>
        <begin position="895"/>
        <end position="910"/>
    </location>
</feature>
<dbReference type="PANTHER" id="PTHR11289:SF0">
    <property type="entry name" value="BREAST CANCER TYPE 2 SUSCEPTIBILITY PROTEIN"/>
    <property type="match status" value="1"/>
</dbReference>
<keyword evidence="1" id="KW-0677">Repeat</keyword>
<evidence type="ECO:0000256" key="1">
    <source>
        <dbReference type="ARBA" id="ARBA00022737"/>
    </source>
</evidence>
<protein>
    <submittedName>
        <fullName evidence="5">Blast:Breast cancer type 2 susceptibility protein homolog</fullName>
    </submittedName>
</protein>
<dbReference type="Proteomes" id="UP000268350">
    <property type="component" value="Unassembled WGS sequence"/>
</dbReference>
<name>A0A3B0JIU0_DROGU</name>
<feature type="compositionally biased region" description="Basic and acidic residues" evidence="4">
    <location>
        <begin position="343"/>
        <end position="356"/>
    </location>
</feature>
<reference evidence="6" key="1">
    <citation type="submission" date="2018-01" db="EMBL/GenBank/DDBJ databases">
        <authorList>
            <person name="Alioto T."/>
            <person name="Alioto T."/>
        </authorList>
    </citation>
    <scope>NUCLEOTIDE SEQUENCE [LARGE SCALE GENOMIC DNA]</scope>
</reference>
<evidence type="ECO:0000313" key="6">
    <source>
        <dbReference type="Proteomes" id="UP000268350"/>
    </source>
</evidence>
<feature type="region of interest" description="Disordered" evidence="4">
    <location>
        <begin position="1070"/>
        <end position="1105"/>
    </location>
</feature>
<feature type="region of interest" description="Disordered" evidence="4">
    <location>
        <begin position="271"/>
        <end position="293"/>
    </location>
</feature>
<feature type="region of interest" description="Disordered" evidence="4">
    <location>
        <begin position="894"/>
        <end position="914"/>
    </location>
</feature>
<dbReference type="InterPro" id="IPR015525">
    <property type="entry name" value="BRCA2"/>
</dbReference>
<feature type="region of interest" description="Disordered" evidence="4">
    <location>
        <begin position="333"/>
        <end position="357"/>
    </location>
</feature>
<feature type="region of interest" description="Disordered" evidence="4">
    <location>
        <begin position="1"/>
        <end position="39"/>
    </location>
</feature>
<dbReference type="AlphaFoldDB" id="A0A3B0JIU0"/>
<dbReference type="OrthoDB" id="21095at2759"/>
<evidence type="ECO:0000256" key="4">
    <source>
        <dbReference type="SAM" id="MobiDB-lite"/>
    </source>
</evidence>
<dbReference type="InterPro" id="IPR002093">
    <property type="entry name" value="BRCA2_repeat"/>
</dbReference>
<evidence type="ECO:0000256" key="2">
    <source>
        <dbReference type="ARBA" id="ARBA00022763"/>
    </source>
</evidence>
<organism evidence="5 6">
    <name type="scientific">Drosophila guanche</name>
    <name type="common">Fruit fly</name>
    <dbReference type="NCBI Taxonomy" id="7266"/>
    <lineage>
        <taxon>Eukaryota</taxon>
        <taxon>Metazoa</taxon>
        <taxon>Ecdysozoa</taxon>
        <taxon>Arthropoda</taxon>
        <taxon>Hexapoda</taxon>
        <taxon>Insecta</taxon>
        <taxon>Pterygota</taxon>
        <taxon>Neoptera</taxon>
        <taxon>Endopterygota</taxon>
        <taxon>Diptera</taxon>
        <taxon>Brachycera</taxon>
        <taxon>Muscomorpha</taxon>
        <taxon>Ephydroidea</taxon>
        <taxon>Drosophilidae</taxon>
        <taxon>Drosophila</taxon>
        <taxon>Sophophora</taxon>
    </lineage>
</organism>
<dbReference type="Pfam" id="PF00634">
    <property type="entry name" value="BRCA2"/>
    <property type="match status" value="2"/>
</dbReference>